<protein>
    <submittedName>
        <fullName evidence="1">Cyanamide hydratase</fullName>
    </submittedName>
</protein>
<name>A0ABU2VB31_9ACTN</name>
<dbReference type="PANTHER" id="PTHR35569:SF1">
    <property type="entry name" value="CYANAMIDE HYDRATASE DDI2-RELATED"/>
    <property type="match status" value="1"/>
</dbReference>
<dbReference type="EMBL" id="JAVREZ010000007">
    <property type="protein sequence ID" value="MDT0482741.1"/>
    <property type="molecule type" value="Genomic_DNA"/>
</dbReference>
<gene>
    <name evidence="1" type="ORF">RNB18_21480</name>
</gene>
<dbReference type="RefSeq" id="WP_311715720.1">
    <property type="nucleotide sequence ID" value="NZ_JAVREZ010000007.1"/>
</dbReference>
<evidence type="ECO:0000313" key="1">
    <source>
        <dbReference type="EMBL" id="MDT0482741.1"/>
    </source>
</evidence>
<dbReference type="SUPFAM" id="SSF109604">
    <property type="entry name" value="HD-domain/PDEase-like"/>
    <property type="match status" value="1"/>
</dbReference>
<evidence type="ECO:0000313" key="2">
    <source>
        <dbReference type="Proteomes" id="UP001183824"/>
    </source>
</evidence>
<proteinExistence type="predicted"/>
<dbReference type="PANTHER" id="PTHR35569">
    <property type="entry name" value="CYANAMIDE HYDRATASE DDI2-RELATED"/>
    <property type="match status" value="1"/>
</dbReference>
<dbReference type="Proteomes" id="UP001183824">
    <property type="component" value="Unassembled WGS sequence"/>
</dbReference>
<comment type="caution">
    <text evidence="1">The sequence shown here is derived from an EMBL/GenBank/DDBJ whole genome shotgun (WGS) entry which is preliminary data.</text>
</comment>
<sequence>MTLDALKIPETPVCAAALEVAVAYCSPALLNHSVRAYIWAAAYGEAQGIAFDPELLYVGSMFHDIALMPEFDNHTAGFDVASGHVAWVFGAGAGWPVTRRRRLVEVVISHMLDSVDVAADPEGHLLERSTSMDISGRHMDDFSAPFKAEVLRRYPRLGIAEEFLACFRDQAVRKPDSSPAASLRDNIAERILANQLDRTG</sequence>
<dbReference type="Gene3D" id="1.10.3210.10">
    <property type="entry name" value="Hypothetical protein af1432"/>
    <property type="match status" value="1"/>
</dbReference>
<organism evidence="1 2">
    <name type="scientific">Streptomyces doebereineriae</name>
    <dbReference type="NCBI Taxonomy" id="3075528"/>
    <lineage>
        <taxon>Bacteria</taxon>
        <taxon>Bacillati</taxon>
        <taxon>Actinomycetota</taxon>
        <taxon>Actinomycetes</taxon>
        <taxon>Kitasatosporales</taxon>
        <taxon>Streptomycetaceae</taxon>
        <taxon>Streptomyces</taxon>
    </lineage>
</organism>
<reference evidence="2" key="1">
    <citation type="submission" date="2023-07" db="EMBL/GenBank/DDBJ databases">
        <title>30 novel species of actinomycetes from the DSMZ collection.</title>
        <authorList>
            <person name="Nouioui I."/>
        </authorList>
    </citation>
    <scope>NUCLEOTIDE SEQUENCE [LARGE SCALE GENOMIC DNA]</scope>
    <source>
        <strain evidence="2">DSM 41640</strain>
    </source>
</reference>
<accession>A0ABU2VB31</accession>
<keyword evidence="2" id="KW-1185">Reference proteome</keyword>